<dbReference type="InterPro" id="IPR042178">
    <property type="entry name" value="Serpin_sf_1"/>
</dbReference>
<keyword evidence="4" id="KW-0732">Signal</keyword>
<dbReference type="CDD" id="cd19594">
    <property type="entry name" value="serpin_crustaceans_chelicerates_insects"/>
    <property type="match status" value="1"/>
</dbReference>
<dbReference type="InterPro" id="IPR042185">
    <property type="entry name" value="Serpin_sf_2"/>
</dbReference>
<dbReference type="InterPro" id="IPR023795">
    <property type="entry name" value="Serpin_CS"/>
</dbReference>
<accession>A0AAN9T939</accession>
<dbReference type="InterPro" id="IPR023796">
    <property type="entry name" value="Serpin_dom"/>
</dbReference>
<dbReference type="Proteomes" id="UP001367676">
    <property type="component" value="Unassembled WGS sequence"/>
</dbReference>
<feature type="domain" description="Serpin" evidence="5">
    <location>
        <begin position="57"/>
        <end position="425"/>
    </location>
</feature>
<protein>
    <recommendedName>
        <fullName evidence="5">Serpin domain-containing protein</fullName>
    </recommendedName>
</protein>
<keyword evidence="7" id="KW-1185">Reference proteome</keyword>
<dbReference type="Pfam" id="PF00079">
    <property type="entry name" value="Serpin"/>
    <property type="match status" value="1"/>
</dbReference>
<dbReference type="GO" id="GO:0004867">
    <property type="term" value="F:serine-type endopeptidase inhibitor activity"/>
    <property type="evidence" value="ECO:0007669"/>
    <property type="project" value="UniProtKB-KW"/>
</dbReference>
<evidence type="ECO:0000259" key="5">
    <source>
        <dbReference type="SMART" id="SM00093"/>
    </source>
</evidence>
<dbReference type="PANTHER" id="PTHR11461">
    <property type="entry name" value="SERINE PROTEASE INHIBITOR, SERPIN"/>
    <property type="match status" value="1"/>
</dbReference>
<evidence type="ECO:0000313" key="7">
    <source>
        <dbReference type="Proteomes" id="UP001367676"/>
    </source>
</evidence>
<keyword evidence="2" id="KW-0722">Serine protease inhibitor</keyword>
<dbReference type="InterPro" id="IPR000215">
    <property type="entry name" value="Serpin_fam"/>
</dbReference>
<feature type="chain" id="PRO_5042829519" description="Serpin domain-containing protein" evidence="4">
    <location>
        <begin position="21"/>
        <end position="426"/>
    </location>
</feature>
<dbReference type="SUPFAM" id="SSF56574">
    <property type="entry name" value="Serpins"/>
    <property type="match status" value="1"/>
</dbReference>
<dbReference type="Gene3D" id="3.30.497.10">
    <property type="entry name" value="Antithrombin, subunit I, domain 2"/>
    <property type="match status" value="1"/>
</dbReference>
<gene>
    <name evidence="6" type="ORF">V9T40_012655</name>
</gene>
<comment type="caution">
    <text evidence="6">The sequence shown here is derived from an EMBL/GenBank/DDBJ whole genome shotgun (WGS) entry which is preliminary data.</text>
</comment>
<comment type="similarity">
    <text evidence="3">Belongs to the serpin family.</text>
</comment>
<evidence type="ECO:0000256" key="2">
    <source>
        <dbReference type="ARBA" id="ARBA00022900"/>
    </source>
</evidence>
<dbReference type="PROSITE" id="PS00284">
    <property type="entry name" value="SERPIN"/>
    <property type="match status" value="1"/>
</dbReference>
<evidence type="ECO:0000256" key="4">
    <source>
        <dbReference type="SAM" id="SignalP"/>
    </source>
</evidence>
<evidence type="ECO:0000313" key="6">
    <source>
        <dbReference type="EMBL" id="KAK7576369.1"/>
    </source>
</evidence>
<dbReference type="PANTHER" id="PTHR11461:SF278">
    <property type="entry name" value="SERINE PROTEASE INHIBITOR 88EA"/>
    <property type="match status" value="1"/>
</dbReference>
<dbReference type="Gene3D" id="2.30.39.10">
    <property type="entry name" value="Alpha-1-antitrypsin, domain 1"/>
    <property type="match status" value="2"/>
</dbReference>
<evidence type="ECO:0000256" key="1">
    <source>
        <dbReference type="ARBA" id="ARBA00022690"/>
    </source>
</evidence>
<organism evidence="6 7">
    <name type="scientific">Parthenolecanium corni</name>
    <dbReference type="NCBI Taxonomy" id="536013"/>
    <lineage>
        <taxon>Eukaryota</taxon>
        <taxon>Metazoa</taxon>
        <taxon>Ecdysozoa</taxon>
        <taxon>Arthropoda</taxon>
        <taxon>Hexapoda</taxon>
        <taxon>Insecta</taxon>
        <taxon>Pterygota</taxon>
        <taxon>Neoptera</taxon>
        <taxon>Paraneoptera</taxon>
        <taxon>Hemiptera</taxon>
        <taxon>Sternorrhyncha</taxon>
        <taxon>Coccoidea</taxon>
        <taxon>Coccidae</taxon>
        <taxon>Parthenolecanium</taxon>
    </lineage>
</organism>
<dbReference type="GO" id="GO:0005615">
    <property type="term" value="C:extracellular space"/>
    <property type="evidence" value="ECO:0007669"/>
    <property type="project" value="InterPro"/>
</dbReference>
<dbReference type="SMART" id="SM00093">
    <property type="entry name" value="SERPIN"/>
    <property type="match status" value="1"/>
</dbReference>
<feature type="signal peptide" evidence="4">
    <location>
        <begin position="1"/>
        <end position="20"/>
    </location>
</feature>
<dbReference type="AlphaFoldDB" id="A0AAN9T939"/>
<reference evidence="6 7" key="1">
    <citation type="submission" date="2024-03" db="EMBL/GenBank/DDBJ databases">
        <title>Adaptation during the transition from Ophiocordyceps entomopathogen to insect associate is accompanied by gene loss and intensified selection.</title>
        <authorList>
            <person name="Ward C.M."/>
            <person name="Onetto C.A."/>
            <person name="Borneman A.R."/>
        </authorList>
    </citation>
    <scope>NUCLEOTIDE SEQUENCE [LARGE SCALE GENOMIC DNA]</scope>
    <source>
        <strain evidence="6">AWRI1</strain>
        <tissue evidence="6">Single Adult Female</tissue>
    </source>
</reference>
<evidence type="ECO:0000256" key="3">
    <source>
        <dbReference type="RuleBase" id="RU000411"/>
    </source>
</evidence>
<sequence>MYKICCVVLVLGALASASLQSDKSEQFLKCFPNNKLSASDPQSISTLLAKSRLKFSIDFMKKVLKQTKTGDNFFFSPHSIYQALLLALFISNDHTEKHIKTALQLPAHIDKLDVLQAFKLDSEFDKMRLLNGSVSYEVRNVNRFFYEQSLSVRDCIGKLFQDELAPLDFKTQPSQSVQQINEWVSNQTKYQIKEILSNSDLSEDSKLVLVNAMYFKGLWASKFLPQDTKKEVFYTRHRNTLVPMMRQKGNFRYLISEKLSTHVIQIPYKGDDISMFILLPPFVDPHGIEFLLEKLNVDVIAELVEPNYMTERPVELGVPKFTVEHKLENLVPILQSMGIGDLFNKSADLSSFTGNRDIFFNDATHKAKVSIDEEGTVAAAATAVFTFRSSRPLEPIKFICNHPFIYFIYDNVSQSILFIGVYNTPA</sequence>
<proteinExistence type="inferred from homology"/>
<dbReference type="InterPro" id="IPR036186">
    <property type="entry name" value="Serpin_sf"/>
</dbReference>
<dbReference type="EMBL" id="JBBCAQ010000036">
    <property type="protein sequence ID" value="KAK7576369.1"/>
    <property type="molecule type" value="Genomic_DNA"/>
</dbReference>
<keyword evidence="1" id="KW-0646">Protease inhibitor</keyword>
<name>A0AAN9T939_9HEMI</name>